<dbReference type="AlphaFoldDB" id="A0AA38LF34"/>
<proteinExistence type="predicted"/>
<comment type="caution">
    <text evidence="1">The sequence shown here is derived from an EMBL/GenBank/DDBJ whole genome shotgun (WGS) entry which is preliminary data.</text>
</comment>
<dbReference type="EMBL" id="JAHRHJ020000004">
    <property type="protein sequence ID" value="KAH9319535.1"/>
    <property type="molecule type" value="Genomic_DNA"/>
</dbReference>
<accession>A0AA38LF34</accession>
<dbReference type="Proteomes" id="UP000824469">
    <property type="component" value="Unassembled WGS sequence"/>
</dbReference>
<evidence type="ECO:0000313" key="1">
    <source>
        <dbReference type="EMBL" id="KAH9319535.1"/>
    </source>
</evidence>
<keyword evidence="2" id="KW-1185">Reference proteome</keyword>
<evidence type="ECO:0000313" key="2">
    <source>
        <dbReference type="Proteomes" id="UP000824469"/>
    </source>
</evidence>
<organism evidence="1 2">
    <name type="scientific">Taxus chinensis</name>
    <name type="common">Chinese yew</name>
    <name type="synonym">Taxus wallichiana var. chinensis</name>
    <dbReference type="NCBI Taxonomy" id="29808"/>
    <lineage>
        <taxon>Eukaryota</taxon>
        <taxon>Viridiplantae</taxon>
        <taxon>Streptophyta</taxon>
        <taxon>Embryophyta</taxon>
        <taxon>Tracheophyta</taxon>
        <taxon>Spermatophyta</taxon>
        <taxon>Pinopsida</taxon>
        <taxon>Pinidae</taxon>
        <taxon>Conifers II</taxon>
        <taxon>Cupressales</taxon>
        <taxon>Taxaceae</taxon>
        <taxon>Taxus</taxon>
    </lineage>
</organism>
<protein>
    <submittedName>
        <fullName evidence="1">Uncharacterized protein</fullName>
    </submittedName>
</protein>
<sequence length="242" mass="27958">MIMARVRSCMKGKFCGKPGEQVMRESSSETSAQDASFLQRYISFIIRVYLFCTIQYPATECVLAQLEFEKCKLEQGLKRSEDGHETMKGTTDKEDGMMEITISTIKKLWKWLSGKEEYQGNLQRRVSKEDEVSGFADHIGRKDNGELLGAQKLNKNENISEHDEVMEQLDFEGDKNSHERCIKTIQENKRLQDQKESKYEKEVVNKKDDVTQIFQSNLSLSVVYAGLTDKVEEQSNKDEHFK</sequence>
<name>A0AA38LF34_TAXCH</name>
<reference evidence="1 2" key="1">
    <citation type="journal article" date="2021" name="Nat. Plants">
        <title>The Taxus genome provides insights into paclitaxel biosynthesis.</title>
        <authorList>
            <person name="Xiong X."/>
            <person name="Gou J."/>
            <person name="Liao Q."/>
            <person name="Li Y."/>
            <person name="Zhou Q."/>
            <person name="Bi G."/>
            <person name="Li C."/>
            <person name="Du R."/>
            <person name="Wang X."/>
            <person name="Sun T."/>
            <person name="Guo L."/>
            <person name="Liang H."/>
            <person name="Lu P."/>
            <person name="Wu Y."/>
            <person name="Zhang Z."/>
            <person name="Ro D.K."/>
            <person name="Shang Y."/>
            <person name="Huang S."/>
            <person name="Yan J."/>
        </authorList>
    </citation>
    <scope>NUCLEOTIDE SEQUENCE [LARGE SCALE GENOMIC DNA]</scope>
    <source>
        <strain evidence="1">Ta-2019</strain>
    </source>
</reference>
<gene>
    <name evidence="1" type="ORF">KI387_021304</name>
</gene>